<keyword evidence="3 7" id="KW-0812">Transmembrane</keyword>
<dbReference type="OrthoDB" id="4533at2"/>
<dbReference type="HOGENOM" id="CLU_056469_1_3_7"/>
<evidence type="ECO:0000313" key="8">
    <source>
        <dbReference type="EMBL" id="ADK86038.1"/>
    </source>
</evidence>
<dbReference type="KEGG" id="dbr:Deba_2684"/>
<sequence length="265" mass="29348">MSAERHSPRAKPEASILDGANGQGRGPLTRLDPRAKLLAALGFSLVTSLCASPWAATAALSLGLGLTLAARLGLGPVLRRTATVNVFVLFLWAFLPWRLEIAPDVLEASLVFNPPGLSLAWLITLKVNAIFFALTGLLATSRVNDLLHAMAHLRLPGKLVTLFLLFFRYLFVLHREYQRLTLAMRVRCFTPGNNLHTYRSYANVVGMLLVRSFDRAERVFQAMLCRGFNGTFWVLDHFAWRRQDTIFCAGAAMALAGLIVLQWGI</sequence>
<dbReference type="GO" id="GO:0043190">
    <property type="term" value="C:ATP-binding cassette (ABC) transporter complex"/>
    <property type="evidence" value="ECO:0007669"/>
    <property type="project" value="InterPro"/>
</dbReference>
<dbReference type="AlphaFoldDB" id="E1QKE5"/>
<dbReference type="PANTHER" id="PTHR34857:SF2">
    <property type="entry name" value="SLL0384 PROTEIN"/>
    <property type="match status" value="1"/>
</dbReference>
<organism evidence="8 9">
    <name type="scientific">Desulfarculus baarsii (strain ATCC 33931 / DSM 2075 / LMG 7858 / VKM B-1802 / 2st14)</name>
    <dbReference type="NCBI Taxonomy" id="644282"/>
    <lineage>
        <taxon>Bacteria</taxon>
        <taxon>Pseudomonadati</taxon>
        <taxon>Thermodesulfobacteriota</taxon>
        <taxon>Desulfarculia</taxon>
        <taxon>Desulfarculales</taxon>
        <taxon>Desulfarculaceae</taxon>
        <taxon>Desulfarculus</taxon>
    </lineage>
</organism>
<dbReference type="EMBL" id="CP002085">
    <property type="protein sequence ID" value="ADK86038.1"/>
    <property type="molecule type" value="Genomic_DNA"/>
</dbReference>
<dbReference type="RefSeq" id="WP_013259477.1">
    <property type="nucleotide sequence ID" value="NC_014365.1"/>
</dbReference>
<keyword evidence="2" id="KW-1003">Cell membrane</keyword>
<keyword evidence="5 7" id="KW-0472">Membrane</keyword>
<feature type="transmembrane region" description="Helical" evidence="7">
    <location>
        <begin position="82"/>
        <end position="99"/>
    </location>
</feature>
<dbReference type="InterPro" id="IPR051611">
    <property type="entry name" value="ECF_transporter_component"/>
</dbReference>
<evidence type="ECO:0000256" key="3">
    <source>
        <dbReference type="ARBA" id="ARBA00022692"/>
    </source>
</evidence>
<gene>
    <name evidence="8" type="ordered locus">Deba_2684</name>
</gene>
<feature type="transmembrane region" description="Helical" evidence="7">
    <location>
        <begin position="151"/>
        <end position="171"/>
    </location>
</feature>
<dbReference type="NCBIfam" id="TIGR02454">
    <property type="entry name" value="ECF_T_CbiQ"/>
    <property type="match status" value="1"/>
</dbReference>
<dbReference type="GO" id="GO:0006824">
    <property type="term" value="P:cobalt ion transport"/>
    <property type="evidence" value="ECO:0007669"/>
    <property type="project" value="InterPro"/>
</dbReference>
<dbReference type="eggNOG" id="COG0619">
    <property type="taxonomic scope" value="Bacteria"/>
</dbReference>
<comment type="subcellular location">
    <subcellularLocation>
        <location evidence="1">Cell membrane</location>
        <topology evidence="1">Multi-pass membrane protein</topology>
    </subcellularLocation>
</comment>
<evidence type="ECO:0000313" key="9">
    <source>
        <dbReference type="Proteomes" id="UP000009047"/>
    </source>
</evidence>
<reference evidence="8 9" key="1">
    <citation type="journal article" date="2010" name="Stand. Genomic Sci.">
        <title>Complete genome sequence of Desulfarculus baarsii type strain (2st14).</title>
        <authorList>
            <person name="Sun H."/>
            <person name="Spring S."/>
            <person name="Lapidus A."/>
            <person name="Davenport K."/>
            <person name="Del Rio T.G."/>
            <person name="Tice H."/>
            <person name="Nolan M."/>
            <person name="Copeland A."/>
            <person name="Cheng J.F."/>
            <person name="Lucas S."/>
            <person name="Tapia R."/>
            <person name="Goodwin L."/>
            <person name="Pitluck S."/>
            <person name="Ivanova N."/>
            <person name="Pagani I."/>
            <person name="Mavromatis K."/>
            <person name="Ovchinnikova G."/>
            <person name="Pati A."/>
            <person name="Chen A."/>
            <person name="Palaniappan K."/>
            <person name="Hauser L."/>
            <person name="Chang Y.J."/>
            <person name="Jeffries C.D."/>
            <person name="Detter J.C."/>
            <person name="Han C."/>
            <person name="Rohde M."/>
            <person name="Brambilla E."/>
            <person name="Goker M."/>
            <person name="Woyke T."/>
            <person name="Bristow J."/>
            <person name="Eisen J.A."/>
            <person name="Markowitz V."/>
            <person name="Hugenholtz P."/>
            <person name="Kyrpides N.C."/>
            <person name="Klenk H.P."/>
            <person name="Land M."/>
        </authorList>
    </citation>
    <scope>NUCLEOTIDE SEQUENCE [LARGE SCALE GENOMIC DNA]</scope>
    <source>
        <strain evidence="9">ATCC 33931 / DSM 2075 / LMG 7858 / VKM B-1802 / 2st14</strain>
    </source>
</reference>
<feature type="transmembrane region" description="Helical" evidence="7">
    <location>
        <begin position="119"/>
        <end position="139"/>
    </location>
</feature>
<dbReference type="PANTHER" id="PTHR34857">
    <property type="entry name" value="SLL0384 PROTEIN"/>
    <property type="match status" value="1"/>
</dbReference>
<proteinExistence type="predicted"/>
<feature type="region of interest" description="Disordered" evidence="6">
    <location>
        <begin position="1"/>
        <end position="26"/>
    </location>
</feature>
<dbReference type="Proteomes" id="UP000009047">
    <property type="component" value="Chromosome"/>
</dbReference>
<dbReference type="Pfam" id="PF02361">
    <property type="entry name" value="CbiQ"/>
    <property type="match status" value="1"/>
</dbReference>
<feature type="transmembrane region" description="Helical" evidence="7">
    <location>
        <begin position="37"/>
        <end position="70"/>
    </location>
</feature>
<dbReference type="STRING" id="644282.Deba_2684"/>
<evidence type="ECO:0000256" key="4">
    <source>
        <dbReference type="ARBA" id="ARBA00022989"/>
    </source>
</evidence>
<dbReference type="InterPro" id="IPR012809">
    <property type="entry name" value="ECF_CbiQ"/>
</dbReference>
<keyword evidence="4 7" id="KW-1133">Transmembrane helix</keyword>
<feature type="compositionally biased region" description="Basic and acidic residues" evidence="6">
    <location>
        <begin position="1"/>
        <end position="12"/>
    </location>
</feature>
<evidence type="ECO:0000256" key="6">
    <source>
        <dbReference type="SAM" id="MobiDB-lite"/>
    </source>
</evidence>
<evidence type="ECO:0000256" key="1">
    <source>
        <dbReference type="ARBA" id="ARBA00004651"/>
    </source>
</evidence>
<feature type="transmembrane region" description="Helical" evidence="7">
    <location>
        <begin position="246"/>
        <end position="264"/>
    </location>
</feature>
<evidence type="ECO:0000256" key="5">
    <source>
        <dbReference type="ARBA" id="ARBA00023136"/>
    </source>
</evidence>
<accession>E1QKE5</accession>
<dbReference type="InterPro" id="IPR003339">
    <property type="entry name" value="ABC/ECF_trnsptr_transmembrane"/>
</dbReference>
<keyword evidence="9" id="KW-1185">Reference proteome</keyword>
<name>E1QKE5_DESB2</name>
<protein>
    <submittedName>
        <fullName evidence="8">Cobalt ABC transporter, inner membrane subunit CbiQ</fullName>
    </submittedName>
</protein>
<evidence type="ECO:0000256" key="7">
    <source>
        <dbReference type="SAM" id="Phobius"/>
    </source>
</evidence>
<dbReference type="CDD" id="cd16914">
    <property type="entry name" value="EcfT"/>
    <property type="match status" value="1"/>
</dbReference>
<evidence type="ECO:0000256" key="2">
    <source>
        <dbReference type="ARBA" id="ARBA00022475"/>
    </source>
</evidence>